<comment type="subcellular location">
    <subcellularLocation>
        <location evidence="1">Membrane</location>
        <topology evidence="1">Multi-pass membrane protein</topology>
    </subcellularLocation>
</comment>
<keyword evidence="3 6" id="KW-1133">Transmembrane helix</keyword>
<evidence type="ECO:0000256" key="1">
    <source>
        <dbReference type="ARBA" id="ARBA00004141"/>
    </source>
</evidence>
<reference evidence="8" key="1">
    <citation type="submission" date="2021-01" db="EMBL/GenBank/DDBJ databases">
        <authorList>
            <person name="Corre E."/>
            <person name="Pelletier E."/>
            <person name="Niang G."/>
            <person name="Scheremetjew M."/>
            <person name="Finn R."/>
            <person name="Kale V."/>
            <person name="Holt S."/>
            <person name="Cochrane G."/>
            <person name="Meng A."/>
            <person name="Brown T."/>
            <person name="Cohen L."/>
        </authorList>
    </citation>
    <scope>NUCLEOTIDE SEQUENCE</scope>
    <source>
        <strain evidence="8">GSO104</strain>
    </source>
</reference>
<feature type="transmembrane region" description="Helical" evidence="6">
    <location>
        <begin position="29"/>
        <end position="47"/>
    </location>
</feature>
<evidence type="ECO:0000313" key="8">
    <source>
        <dbReference type="EMBL" id="CAE4658702.1"/>
    </source>
</evidence>
<gene>
    <name evidence="8" type="ORF">DBRI00130_LOCUS40249</name>
</gene>
<dbReference type="Pfam" id="PF03798">
    <property type="entry name" value="TRAM_LAG1_CLN8"/>
    <property type="match status" value="1"/>
</dbReference>
<dbReference type="EMBL" id="HBNS01055708">
    <property type="protein sequence ID" value="CAE4658702.1"/>
    <property type="molecule type" value="Transcribed_RNA"/>
</dbReference>
<keyword evidence="2 5" id="KW-0812">Transmembrane</keyword>
<feature type="transmembrane region" description="Helical" evidence="6">
    <location>
        <begin position="266"/>
        <end position="287"/>
    </location>
</feature>
<dbReference type="AlphaFoldDB" id="A0A7S4SXQ7"/>
<dbReference type="PROSITE" id="PS50922">
    <property type="entry name" value="TLC"/>
    <property type="match status" value="1"/>
</dbReference>
<sequence length="300" mass="33903">MTTPLISKKTDNNVPPPIPHGFHHQINKISGGFIFLTLVYVVTYYFLQDSGSYLRPAERFCPLNTAEDGREAGTVEPCSRPDLFAFQVSSAIMQLFMAVMGLRSWHITKSAQKAIPATPEGRIFGYIEDATVLNAGIFVYQTWDFIFSLTIPEHSTFIMLSHHAAAAIMAYFSLEYQYIHHYAVYFGGCSEISSVFLVLCDLDVYFPSTPGSAFGTLIFACQVTFTFLFLFYRVIGWWKVSYHLWSDALYVLKGGQAELFRPGKSFILYLFLTLNVLLGFLQVYWFGLIVQKIVEVLSGA</sequence>
<evidence type="ECO:0000256" key="2">
    <source>
        <dbReference type="ARBA" id="ARBA00022692"/>
    </source>
</evidence>
<dbReference type="GO" id="GO:0016020">
    <property type="term" value="C:membrane"/>
    <property type="evidence" value="ECO:0007669"/>
    <property type="project" value="UniProtKB-SubCell"/>
</dbReference>
<keyword evidence="4 5" id="KW-0472">Membrane</keyword>
<name>A0A7S4SXQ7_9STRA</name>
<evidence type="ECO:0000256" key="6">
    <source>
        <dbReference type="SAM" id="Phobius"/>
    </source>
</evidence>
<feature type="transmembrane region" description="Helical" evidence="6">
    <location>
        <begin position="184"/>
        <end position="206"/>
    </location>
</feature>
<accession>A0A7S4SXQ7</accession>
<evidence type="ECO:0000256" key="4">
    <source>
        <dbReference type="ARBA" id="ARBA00023136"/>
    </source>
</evidence>
<feature type="transmembrane region" description="Helical" evidence="6">
    <location>
        <begin position="212"/>
        <end position="232"/>
    </location>
</feature>
<feature type="transmembrane region" description="Helical" evidence="6">
    <location>
        <begin position="83"/>
        <end position="102"/>
    </location>
</feature>
<proteinExistence type="predicted"/>
<evidence type="ECO:0000256" key="5">
    <source>
        <dbReference type="PROSITE-ProRule" id="PRU00205"/>
    </source>
</evidence>
<feature type="domain" description="TLC" evidence="7">
    <location>
        <begin position="79"/>
        <end position="298"/>
    </location>
</feature>
<protein>
    <recommendedName>
        <fullName evidence="7">TLC domain-containing protein</fullName>
    </recommendedName>
</protein>
<organism evidence="8">
    <name type="scientific">Ditylum brightwellii</name>
    <dbReference type="NCBI Taxonomy" id="49249"/>
    <lineage>
        <taxon>Eukaryota</taxon>
        <taxon>Sar</taxon>
        <taxon>Stramenopiles</taxon>
        <taxon>Ochrophyta</taxon>
        <taxon>Bacillariophyta</taxon>
        <taxon>Mediophyceae</taxon>
        <taxon>Lithodesmiophycidae</taxon>
        <taxon>Lithodesmiales</taxon>
        <taxon>Lithodesmiaceae</taxon>
        <taxon>Ditylum</taxon>
    </lineage>
</organism>
<evidence type="ECO:0000256" key="3">
    <source>
        <dbReference type="ARBA" id="ARBA00022989"/>
    </source>
</evidence>
<evidence type="ECO:0000259" key="7">
    <source>
        <dbReference type="PROSITE" id="PS50922"/>
    </source>
</evidence>
<dbReference type="InterPro" id="IPR006634">
    <property type="entry name" value="TLC-dom"/>
</dbReference>